<feature type="region of interest" description="Disordered" evidence="5">
    <location>
        <begin position="1253"/>
        <end position="1283"/>
    </location>
</feature>
<reference evidence="9 10" key="1">
    <citation type="submission" date="2018-01" db="EMBL/GenBank/DDBJ databases">
        <title>Arthrobacter sp. nov., from glaciers in China.</title>
        <authorList>
            <person name="Liu Q."/>
            <person name="Xin Y.-H."/>
        </authorList>
    </citation>
    <scope>NUCLEOTIDE SEQUENCE [LARGE SCALE GENOMIC DNA]</scope>
    <source>
        <strain evidence="9 10">HLT2-12-2</strain>
    </source>
</reference>
<keyword evidence="6" id="KW-1133">Transmembrane helix</keyword>
<dbReference type="PANTHER" id="PTHR37494">
    <property type="entry name" value="HEMAGGLUTININ"/>
    <property type="match status" value="1"/>
</dbReference>
<dbReference type="PROSITE" id="PS50847">
    <property type="entry name" value="GRAM_POS_ANCHORING"/>
    <property type="match status" value="1"/>
</dbReference>
<protein>
    <recommendedName>
        <fullName evidence="8">Gram-positive cocci surface proteins LPxTG domain-containing protein</fullName>
    </recommendedName>
</protein>
<dbReference type="Proteomes" id="UP000237061">
    <property type="component" value="Unassembled WGS sequence"/>
</dbReference>
<evidence type="ECO:0000256" key="5">
    <source>
        <dbReference type="SAM" id="MobiDB-lite"/>
    </source>
</evidence>
<name>A0A2S3ZVP0_ARTGL</name>
<dbReference type="GO" id="GO:0005975">
    <property type="term" value="P:carbohydrate metabolic process"/>
    <property type="evidence" value="ECO:0007669"/>
    <property type="project" value="UniProtKB-ARBA"/>
</dbReference>
<evidence type="ECO:0000256" key="6">
    <source>
        <dbReference type="SAM" id="Phobius"/>
    </source>
</evidence>
<feature type="domain" description="Gram-positive cocci surface proteins LPxTG" evidence="8">
    <location>
        <begin position="1280"/>
        <end position="1314"/>
    </location>
</feature>
<dbReference type="PANTHER" id="PTHR37494:SF1">
    <property type="entry name" value="STAPHYLOCOCCUS AUREUS SURFACE PROTEIN A"/>
    <property type="match status" value="1"/>
</dbReference>
<keyword evidence="6" id="KW-0812">Transmembrane</keyword>
<dbReference type="InterPro" id="IPR013783">
    <property type="entry name" value="Ig-like_fold"/>
</dbReference>
<evidence type="ECO:0000313" key="10">
    <source>
        <dbReference type="Proteomes" id="UP000237061"/>
    </source>
</evidence>
<sequence length="1314" mass="127489">MVSRVRSTSVMGILLALLLSLTSVGVVALPAQAATASTVVSINSSSPTMNRIGAGSCSQSDTTAHYAVVKYSTKGVGNMAMGLNVTTSGPVTATLFQGVFQAEPYIGNCYFYAWNQPAGQAIVTNTGYNNSELPDFPDQTWYLVLASDNPGAGVTANVSVTTSLGTVALEADLPAITTSSLPQGVYGAAYSSTVAASGGTAPLSFSATGLPAGLSMSAAGVVSGTPTKAGTFTAAVTVADAQGKTAARNLGLAVAAPTISVGPSTVPAAQIGLLYSQTISASGAIGPYSYAITAGSLPAGLSLSSAGVLSGTPTAGGTFNFTIRAIDAGGWQGARAYSLSVAAPTIGIAPTVMPAMRALDPVSATVTANGGTAPYAYTVTAGALPAGLTLSSAGALMGTPAAAGQYNFTVTAVDSSTGGTGYSGSRAYSVTVAPVQLPTITPATLPNAGAGKVYSEQLSGGNGVAPYTFAIASGSLPAGLSLSGAGLISGTPTASGTFPVGITVTDSRGRESTVAYQLVVATSSFTVGPTTLPATTAYSPYSGSVTASGGVGPYSFAVTAGALPRGITLASNGTLSGTSNVSGTSNFTITATDSSTGTGPAIGARFYSFTVNAPTLPSITPGTVPGGTAGTAYSQQLSGATGVAPYVFSVVSGALPAGLSLSSAGLLSGTPTVSGPFTVGIKVTDARTLESTNSFTLTVAAPVIAVTPATLPGANVGAAYAVDAGATGGTAPHSFAVTAGSLPAGLTLTAAGKLAGTPTAPGTKNFTITATDRYGFTGSRMYSLFSTPAALVLGPASLPAPAAGDAYSAQLATTGGYGTFSYAITSGTLPTGLSLDTGTGLISGTPTAVGSYGFTVTSTDVATAGGANPASVNRSYTVVVPSVPLQLMGQLPQAHVGSAYTGALAASGGTGPYTFALQPQETLPAGLSLAANGLLTGTPTLAGTFDVAVKVTDAYGSVSNLTGSLTIAPLVAVAPGTLAGGQTGSSYSQQLTAAGGTGPYAFAVTSGSLPAGLALAADGALSGTPTVHGSSSFTVTAKDAGGFPGTKAYTVSVKPAAVVVGPASLPVPTAGLVYSAQLTATGGIGPFTFAVTAGSLPTGLAMAQDTGIISGMPTAVGVFDFTVTTTDTGTSNDPVPVTASRDYTVEVPSVPLTLTGTLPQAQAGQAHTAQLAVTGGTAPYTFALSGAGQRMARAAAAAGSLPAGLALSSAGVLSGTPTVTGDFQINLMVKDAYGSTSEVSAVLTIVPAAVPTPTPAPTSPAATTPAPAVQKNQAQGSGDLATTGTTTTHWMVVGSGALVLGLLAMGALRRRTRS</sequence>
<keyword evidence="10" id="KW-1185">Reference proteome</keyword>
<dbReference type="Gene3D" id="2.60.40.10">
    <property type="entry name" value="Immunoglobulins"/>
    <property type="match status" value="12"/>
</dbReference>
<gene>
    <name evidence="9" type="ORF">CVS27_12720</name>
</gene>
<dbReference type="EMBL" id="PPXC01000009">
    <property type="protein sequence ID" value="POH73022.1"/>
    <property type="molecule type" value="Genomic_DNA"/>
</dbReference>
<evidence type="ECO:0000313" key="9">
    <source>
        <dbReference type="EMBL" id="POH73022.1"/>
    </source>
</evidence>
<accession>A0A2S3ZVP0</accession>
<proteinExistence type="predicted"/>
<evidence type="ECO:0000259" key="8">
    <source>
        <dbReference type="PROSITE" id="PS50847"/>
    </source>
</evidence>
<keyword evidence="4" id="KW-0572">Peptidoglycan-anchor</keyword>
<feature type="transmembrane region" description="Helical" evidence="6">
    <location>
        <begin position="1290"/>
        <end position="1308"/>
    </location>
</feature>
<evidence type="ECO:0000256" key="3">
    <source>
        <dbReference type="ARBA" id="ARBA00022729"/>
    </source>
</evidence>
<keyword evidence="6" id="KW-0472">Membrane</keyword>
<evidence type="ECO:0000256" key="2">
    <source>
        <dbReference type="ARBA" id="ARBA00022525"/>
    </source>
</evidence>
<dbReference type="Pfam" id="PF05345">
    <property type="entry name" value="He_PIG"/>
    <property type="match status" value="12"/>
</dbReference>
<evidence type="ECO:0000256" key="4">
    <source>
        <dbReference type="ARBA" id="ARBA00023088"/>
    </source>
</evidence>
<dbReference type="SUPFAM" id="SSF49313">
    <property type="entry name" value="Cadherin-like"/>
    <property type="match status" value="10"/>
</dbReference>
<evidence type="ECO:0000256" key="1">
    <source>
        <dbReference type="ARBA" id="ARBA00022512"/>
    </source>
</evidence>
<comment type="caution">
    <text evidence="9">The sequence shown here is derived from an EMBL/GenBank/DDBJ whole genome shotgun (WGS) entry which is preliminary data.</text>
</comment>
<dbReference type="GO" id="GO:0016020">
    <property type="term" value="C:membrane"/>
    <property type="evidence" value="ECO:0007669"/>
    <property type="project" value="InterPro"/>
</dbReference>
<keyword evidence="1" id="KW-0134">Cell wall</keyword>
<organism evidence="9 10">
    <name type="scientific">Arthrobacter glacialis</name>
    <dbReference type="NCBI Taxonomy" id="1664"/>
    <lineage>
        <taxon>Bacteria</taxon>
        <taxon>Bacillati</taxon>
        <taxon>Actinomycetota</taxon>
        <taxon>Actinomycetes</taxon>
        <taxon>Micrococcales</taxon>
        <taxon>Micrococcaceae</taxon>
        <taxon>Arthrobacter</taxon>
    </lineage>
</organism>
<feature type="signal peptide" evidence="7">
    <location>
        <begin position="1"/>
        <end position="33"/>
    </location>
</feature>
<dbReference type="InterPro" id="IPR019931">
    <property type="entry name" value="LPXTG_anchor"/>
</dbReference>
<dbReference type="RefSeq" id="WP_103466115.1">
    <property type="nucleotide sequence ID" value="NZ_PPXC01000009.1"/>
</dbReference>
<dbReference type="GO" id="GO:0005509">
    <property type="term" value="F:calcium ion binding"/>
    <property type="evidence" value="ECO:0007669"/>
    <property type="project" value="InterPro"/>
</dbReference>
<evidence type="ECO:0000256" key="7">
    <source>
        <dbReference type="SAM" id="SignalP"/>
    </source>
</evidence>
<feature type="compositionally biased region" description="Low complexity" evidence="5">
    <location>
        <begin position="1259"/>
        <end position="1269"/>
    </location>
</feature>
<feature type="chain" id="PRO_5015497112" description="Gram-positive cocci surface proteins LPxTG domain-containing protein" evidence="7">
    <location>
        <begin position="34"/>
        <end position="1314"/>
    </location>
</feature>
<dbReference type="InterPro" id="IPR015919">
    <property type="entry name" value="Cadherin-like_sf"/>
</dbReference>
<keyword evidence="2" id="KW-0964">Secreted</keyword>
<keyword evidence="3 7" id="KW-0732">Signal</keyword>